<dbReference type="RefSeq" id="WP_125081001.1">
    <property type="nucleotide sequence ID" value="NZ_CP034248.1"/>
</dbReference>
<dbReference type="OrthoDB" id="4825649at2"/>
<accession>A0A3Q8S8Q3</accession>
<keyword evidence="2" id="KW-1185">Reference proteome</keyword>
<dbReference type="InterPro" id="IPR025460">
    <property type="entry name" value="DUF4280"/>
</dbReference>
<evidence type="ECO:0000313" key="1">
    <source>
        <dbReference type="EMBL" id="AZK44864.1"/>
    </source>
</evidence>
<proteinExistence type="predicted"/>
<dbReference type="KEGG" id="plen:EIM92_00550"/>
<name>A0A3Q8S8Q3_9BACL</name>
<sequence length="146" mass="15482">MEVVGAYSTNETDGGEQKSYVVAGAILSCSCGTQLNRLKTPLCHGVHLKEKAQMNVADSEPMVNIIPFGNCFSMLNPAVQNGEMDIEGLQKAPCVPVILEKWAGGKEDVLIEGEPALLSNCTTFCIHGGLIQIEDDGQELDGTSVG</sequence>
<protein>
    <submittedName>
        <fullName evidence="1">DUF4280 domain-containing protein</fullName>
    </submittedName>
</protein>
<dbReference type="Proteomes" id="UP000273145">
    <property type="component" value="Chromosome"/>
</dbReference>
<gene>
    <name evidence="1" type="ORF">EIM92_00550</name>
</gene>
<organism evidence="1 2">
    <name type="scientific">Paenibacillus lentus</name>
    <dbReference type="NCBI Taxonomy" id="1338368"/>
    <lineage>
        <taxon>Bacteria</taxon>
        <taxon>Bacillati</taxon>
        <taxon>Bacillota</taxon>
        <taxon>Bacilli</taxon>
        <taxon>Bacillales</taxon>
        <taxon>Paenibacillaceae</taxon>
        <taxon>Paenibacillus</taxon>
    </lineage>
</organism>
<dbReference type="EMBL" id="CP034248">
    <property type="protein sequence ID" value="AZK44864.1"/>
    <property type="molecule type" value="Genomic_DNA"/>
</dbReference>
<dbReference type="AlphaFoldDB" id="A0A3Q8S8Q3"/>
<dbReference type="Pfam" id="PF14107">
    <property type="entry name" value="DUF4280"/>
    <property type="match status" value="1"/>
</dbReference>
<reference evidence="1 2" key="1">
    <citation type="submission" date="2018-11" db="EMBL/GenBank/DDBJ databases">
        <title>Genome sequencing of Paenibacillus lentus DSM25539(T).</title>
        <authorList>
            <person name="Kook J.-K."/>
            <person name="Park S.-N."/>
            <person name="Lim Y.K."/>
        </authorList>
    </citation>
    <scope>NUCLEOTIDE SEQUENCE [LARGE SCALE GENOMIC DNA]</scope>
    <source>
        <strain evidence="1 2">DSM 25539</strain>
    </source>
</reference>
<evidence type="ECO:0000313" key="2">
    <source>
        <dbReference type="Proteomes" id="UP000273145"/>
    </source>
</evidence>